<dbReference type="EC" id="6.1.1.18" evidence="8"/>
<proteinExistence type="inferred from homology"/>
<dbReference type="InterPro" id="IPR020058">
    <property type="entry name" value="Glu/Gln-tRNA-synth_Ib_cat-dom"/>
</dbReference>
<dbReference type="FunFam" id="1.10.1160.10:FF:000001">
    <property type="entry name" value="Glutamine--tRNA ligase"/>
    <property type="match status" value="1"/>
</dbReference>
<dbReference type="SUPFAM" id="SSF52374">
    <property type="entry name" value="Nucleotidylyl transferase"/>
    <property type="match status" value="1"/>
</dbReference>
<dbReference type="InterPro" id="IPR020061">
    <property type="entry name" value="Glu_tRNA_lig_a-bdl"/>
</dbReference>
<keyword evidence="6 8" id="KW-0648">Protein biosynthesis</keyword>
<feature type="region of interest" description="Disordered" evidence="10">
    <location>
        <begin position="1"/>
        <end position="24"/>
    </location>
</feature>
<dbReference type="InterPro" id="IPR049437">
    <property type="entry name" value="tRNA-synt_1c_C2"/>
</dbReference>
<evidence type="ECO:0000256" key="7">
    <source>
        <dbReference type="ARBA" id="ARBA00023146"/>
    </source>
</evidence>
<dbReference type="InterPro" id="IPR050132">
    <property type="entry name" value="Gln/Glu-tRNA_Ligase"/>
</dbReference>
<keyword evidence="4 8" id="KW-0547">Nucleotide-binding</keyword>
<dbReference type="NCBIfam" id="TIGR00440">
    <property type="entry name" value="glnS"/>
    <property type="match status" value="1"/>
</dbReference>
<feature type="binding site" evidence="8">
    <location>
        <position position="83"/>
    </location>
    <ligand>
        <name>L-glutamine</name>
        <dbReference type="ChEBI" id="CHEBI:58359"/>
    </ligand>
</feature>
<feature type="domain" description="Glutamyl/glutaminyl-tRNA synthetase class Ib anti-codon binding" evidence="12">
    <location>
        <begin position="354"/>
        <end position="454"/>
    </location>
</feature>
<dbReference type="InterPro" id="IPR020059">
    <property type="entry name" value="Glu/Gln-tRNA-synth_Ib_codon-bd"/>
</dbReference>
<dbReference type="InterPro" id="IPR000924">
    <property type="entry name" value="Glu/Gln-tRNA-synth"/>
</dbReference>
<dbReference type="InterPro" id="IPR022861">
    <property type="entry name" value="Gln_tRNA_ligase_bac"/>
</dbReference>
<dbReference type="PANTHER" id="PTHR43097:SF5">
    <property type="entry name" value="GLUTAMATE--TRNA LIGASE"/>
    <property type="match status" value="1"/>
</dbReference>
<comment type="subcellular location">
    <subcellularLocation>
        <location evidence="8">Cytoplasm</location>
    </subcellularLocation>
</comment>
<keyword evidence="7 8" id="KW-0030">Aminoacyl-tRNA synthetase</keyword>
<dbReference type="Pfam" id="PF20974">
    <property type="entry name" value="tRNA-synt_1c_C2"/>
    <property type="match status" value="1"/>
</dbReference>
<dbReference type="Gene3D" id="2.40.240.10">
    <property type="entry name" value="Ribosomal Protein L25, Chain P"/>
    <property type="match status" value="2"/>
</dbReference>
<reference evidence="14" key="1">
    <citation type="submission" date="2021-04" db="EMBL/GenBank/DDBJ databases">
        <title>Phylogenetic analysis of Acidobacteriaceae.</title>
        <authorList>
            <person name="Qiu L."/>
            <person name="Zhang Q."/>
        </authorList>
    </citation>
    <scope>NUCLEOTIDE SEQUENCE</scope>
    <source>
        <strain evidence="14">DSM 25168</strain>
    </source>
</reference>
<comment type="subunit">
    <text evidence="8">Monomer.</text>
</comment>
<feature type="binding site" evidence="8">
    <location>
        <position position="227"/>
    </location>
    <ligand>
        <name>L-glutamine</name>
        <dbReference type="ChEBI" id="CHEBI:58359"/>
    </ligand>
</feature>
<feature type="binding site" evidence="8">
    <location>
        <begin position="51"/>
        <end position="53"/>
    </location>
    <ligand>
        <name>ATP</name>
        <dbReference type="ChEBI" id="CHEBI:30616"/>
    </ligand>
</feature>
<feature type="domain" description="Glutamyl/glutaminyl-tRNA synthetase class Ib catalytic" evidence="11">
    <location>
        <begin position="44"/>
        <end position="351"/>
    </location>
</feature>
<dbReference type="GO" id="GO:0006424">
    <property type="term" value="P:glutamyl-tRNA aminoacylation"/>
    <property type="evidence" value="ECO:0007669"/>
    <property type="project" value="UniProtKB-UniRule"/>
</dbReference>
<dbReference type="GO" id="GO:0006425">
    <property type="term" value="P:glutaminyl-tRNA aminoacylation"/>
    <property type="evidence" value="ECO:0007669"/>
    <property type="project" value="UniProtKB-UniRule"/>
</dbReference>
<evidence type="ECO:0000256" key="2">
    <source>
        <dbReference type="ARBA" id="ARBA00022490"/>
    </source>
</evidence>
<dbReference type="GO" id="GO:0004819">
    <property type="term" value="F:glutamine-tRNA ligase activity"/>
    <property type="evidence" value="ECO:0007669"/>
    <property type="project" value="UniProtKB-UniRule"/>
</dbReference>
<dbReference type="Gene3D" id="3.90.800.10">
    <property type="entry name" value="Glutamyl-tRNA Synthetase, Domain 3"/>
    <property type="match status" value="1"/>
</dbReference>
<keyword evidence="15" id="KW-1185">Reference proteome</keyword>
<dbReference type="Pfam" id="PF03950">
    <property type="entry name" value="tRNA-synt_1c_C"/>
    <property type="match status" value="1"/>
</dbReference>
<dbReference type="InterPro" id="IPR014729">
    <property type="entry name" value="Rossmann-like_a/b/a_fold"/>
</dbReference>
<keyword evidence="2 8" id="KW-0963">Cytoplasm</keyword>
<dbReference type="PRINTS" id="PR00987">
    <property type="entry name" value="TRNASYNTHGLU"/>
</dbReference>
<evidence type="ECO:0000256" key="3">
    <source>
        <dbReference type="ARBA" id="ARBA00022598"/>
    </source>
</evidence>
<evidence type="ECO:0000256" key="1">
    <source>
        <dbReference type="ARBA" id="ARBA00005594"/>
    </source>
</evidence>
<feature type="binding site" evidence="8">
    <location>
        <begin position="283"/>
        <end position="285"/>
    </location>
    <ligand>
        <name>ATP</name>
        <dbReference type="ChEBI" id="CHEBI:30616"/>
    </ligand>
</feature>
<organism evidence="14 15">
    <name type="scientific">Occallatibacter riparius</name>
    <dbReference type="NCBI Taxonomy" id="1002689"/>
    <lineage>
        <taxon>Bacteria</taxon>
        <taxon>Pseudomonadati</taxon>
        <taxon>Acidobacteriota</taxon>
        <taxon>Terriglobia</taxon>
        <taxon>Terriglobales</taxon>
        <taxon>Acidobacteriaceae</taxon>
        <taxon>Occallatibacter</taxon>
    </lineage>
</organism>
<dbReference type="CDD" id="cd00807">
    <property type="entry name" value="GlnRS_core"/>
    <property type="match status" value="1"/>
</dbReference>
<dbReference type="AlphaFoldDB" id="A0A9J7BVA4"/>
<evidence type="ECO:0000259" key="12">
    <source>
        <dbReference type="Pfam" id="PF03950"/>
    </source>
</evidence>
<dbReference type="Pfam" id="PF00749">
    <property type="entry name" value="tRNA-synt_1c"/>
    <property type="match status" value="1"/>
</dbReference>
<dbReference type="RefSeq" id="WP_260796245.1">
    <property type="nucleotide sequence ID" value="NZ_CP093313.1"/>
</dbReference>
<comment type="catalytic activity">
    <reaction evidence="8">
        <text>tRNA(Gln) + L-glutamine + ATP = L-glutaminyl-tRNA(Gln) + AMP + diphosphate</text>
        <dbReference type="Rhea" id="RHEA:20121"/>
        <dbReference type="Rhea" id="RHEA-COMP:9662"/>
        <dbReference type="Rhea" id="RHEA-COMP:9681"/>
        <dbReference type="ChEBI" id="CHEBI:30616"/>
        <dbReference type="ChEBI" id="CHEBI:33019"/>
        <dbReference type="ChEBI" id="CHEBI:58359"/>
        <dbReference type="ChEBI" id="CHEBI:78442"/>
        <dbReference type="ChEBI" id="CHEBI:78521"/>
        <dbReference type="ChEBI" id="CHEBI:456215"/>
        <dbReference type="EC" id="6.1.1.18"/>
    </reaction>
</comment>
<accession>A0A9J7BVA4</accession>
<evidence type="ECO:0000256" key="10">
    <source>
        <dbReference type="SAM" id="MobiDB-lite"/>
    </source>
</evidence>
<evidence type="ECO:0000256" key="9">
    <source>
        <dbReference type="RuleBase" id="RU363037"/>
    </source>
</evidence>
<dbReference type="KEGG" id="orp:MOP44_11835"/>
<evidence type="ECO:0000256" key="6">
    <source>
        <dbReference type="ARBA" id="ARBA00022917"/>
    </source>
</evidence>
<dbReference type="FunFam" id="3.40.50.620:FF:000037">
    <property type="entry name" value="Glutamine--tRNA ligase cytoplasmic"/>
    <property type="match status" value="1"/>
</dbReference>
<dbReference type="EMBL" id="CP093313">
    <property type="protein sequence ID" value="UWZ86607.1"/>
    <property type="molecule type" value="Genomic_DNA"/>
</dbReference>
<dbReference type="SUPFAM" id="SSF50715">
    <property type="entry name" value="Ribosomal protein L25-like"/>
    <property type="match status" value="1"/>
</dbReference>
<dbReference type="FunFam" id="3.90.800.10:FF:000001">
    <property type="entry name" value="Glutamine--tRNA ligase"/>
    <property type="match status" value="1"/>
</dbReference>
<dbReference type="GO" id="GO:0005524">
    <property type="term" value="F:ATP binding"/>
    <property type="evidence" value="ECO:0007669"/>
    <property type="project" value="UniProtKB-UniRule"/>
</dbReference>
<dbReference type="Gene3D" id="3.40.50.620">
    <property type="entry name" value="HUPs"/>
    <property type="match status" value="1"/>
</dbReference>
<evidence type="ECO:0000259" key="13">
    <source>
        <dbReference type="Pfam" id="PF20974"/>
    </source>
</evidence>
<comment type="caution">
    <text evidence="8">Lacks conserved residue(s) required for the propagation of feature annotation.</text>
</comment>
<evidence type="ECO:0000313" key="14">
    <source>
        <dbReference type="EMBL" id="UWZ86607.1"/>
    </source>
</evidence>
<feature type="binding site" evidence="8">
    <location>
        <begin position="57"/>
        <end position="63"/>
    </location>
    <ligand>
        <name>ATP</name>
        <dbReference type="ChEBI" id="CHEBI:30616"/>
    </ligand>
</feature>
<name>A0A9J7BVA4_9BACT</name>
<dbReference type="HAMAP" id="MF_00126">
    <property type="entry name" value="Gln_tRNA_synth"/>
    <property type="match status" value="1"/>
</dbReference>
<evidence type="ECO:0000256" key="5">
    <source>
        <dbReference type="ARBA" id="ARBA00022840"/>
    </source>
</evidence>
<comment type="similarity">
    <text evidence="1 8 9">Belongs to the class-I aminoacyl-tRNA synthetase family.</text>
</comment>
<dbReference type="PANTHER" id="PTHR43097">
    <property type="entry name" value="GLUTAMINE-TRNA LIGASE"/>
    <property type="match status" value="1"/>
</dbReference>
<dbReference type="FunFam" id="2.40.240.10:FF:000001">
    <property type="entry name" value="Glutamine--tRNA ligase"/>
    <property type="match status" value="1"/>
</dbReference>
<dbReference type="InterPro" id="IPR004514">
    <property type="entry name" value="Gln-tRNA-synth"/>
</dbReference>
<evidence type="ECO:0000313" key="15">
    <source>
        <dbReference type="Proteomes" id="UP001059380"/>
    </source>
</evidence>
<evidence type="ECO:0000256" key="8">
    <source>
        <dbReference type="HAMAP-Rule" id="MF_00126"/>
    </source>
</evidence>
<protein>
    <recommendedName>
        <fullName evidence="8">Glutamine--tRNA ligase</fullName>
        <ecNumber evidence="8">6.1.1.18</ecNumber>
    </recommendedName>
    <alternativeName>
        <fullName evidence="8">Glutaminyl-tRNA synthetase</fullName>
        <shortName evidence="8">GlnRS</shortName>
    </alternativeName>
</protein>
<feature type="binding site" evidence="8">
    <location>
        <begin position="275"/>
        <end position="276"/>
    </location>
    <ligand>
        <name>ATP</name>
        <dbReference type="ChEBI" id="CHEBI:30616"/>
    </ligand>
</feature>
<dbReference type="InterPro" id="IPR020056">
    <property type="entry name" value="Rbsml_bL25/Gln-tRNA_synth_N"/>
</dbReference>
<dbReference type="Gene3D" id="1.10.1160.10">
    <property type="entry name" value="Glutamyl-trna Synthetase, Domain 2"/>
    <property type="match status" value="1"/>
</dbReference>
<evidence type="ECO:0000259" key="11">
    <source>
        <dbReference type="Pfam" id="PF00749"/>
    </source>
</evidence>
<dbReference type="GO" id="GO:0005829">
    <property type="term" value="C:cytosol"/>
    <property type="evidence" value="ECO:0007669"/>
    <property type="project" value="TreeGrafter"/>
</dbReference>
<keyword evidence="5 8" id="KW-0067">ATP-binding</keyword>
<feature type="short sequence motif" description="'HIGH' region" evidence="8">
    <location>
        <begin position="50"/>
        <end position="60"/>
    </location>
</feature>
<sequence>MAATTDSNPESTATRTEEPRTTPNFLRDIIAEDVRTKKYGDATIQTRFPPEPNGYLHIGHAKAICLDFGLADEVGGRTNLRFDDTNPEKEEQEYVDSIQADVRWLGFEWERLCYASDYFHQLYDWAIQLIKAGKAYVDDLTADEIRQYRGTLTEPGKNSPYRDRSVEENLDLFTRMKAGEFPDGTRVLRAKIDMASPNINMRDPIMYRILHAEHHRTGNEWCIYPMYDYAHGQSDSIEQVTHSMCTLEFADHQPLYKWFIENLGIFPSQQIEFDRLNLTYTMLSKRKLLQLVNENRVSGWDDPRMPTLNGIRRRGFTPEALRAFCGYIGATRTNGTTDIEVLEHFQRDDLNKRASRAMAVLRPLKLVITNYPEGQTEHVEVQNNPEDPTAGTRQVPFSREIYIEQDDFREVPPPKYYRLSPGKEVRLRSAYFVTAQSVVKDDAGNITEVHCTYDPASRGGNSPDGRKVKSTMHWVSAAHALTAEVRLYDKLFSKPDPYDFPEGGDLFDNLNPNSLEVITDAKLEPSLAAAKPGAPYQFERVGYFTPDPDSTADKLVFNRTLPLKDSWAKIEKKTGA</sequence>
<evidence type="ECO:0000256" key="4">
    <source>
        <dbReference type="ARBA" id="ARBA00022741"/>
    </source>
</evidence>
<dbReference type="NCBIfam" id="NF011291">
    <property type="entry name" value="PRK14703.1"/>
    <property type="match status" value="1"/>
</dbReference>
<dbReference type="InterPro" id="IPR011035">
    <property type="entry name" value="Ribosomal_bL25/Gln-tRNA_synth"/>
</dbReference>
<gene>
    <name evidence="8" type="primary">glnS</name>
    <name evidence="14" type="ORF">MOP44_11835</name>
</gene>
<dbReference type="Proteomes" id="UP001059380">
    <property type="component" value="Chromosome"/>
</dbReference>
<keyword evidence="3 8" id="KW-0436">Ligase</keyword>
<feature type="domain" description="tRNA synthetases class I (E and Q) anti-codon binding" evidence="13">
    <location>
        <begin position="471"/>
        <end position="546"/>
    </location>
</feature>
<feature type="binding site" evidence="8">
    <location>
        <position position="246"/>
    </location>
    <ligand>
        <name>ATP</name>
        <dbReference type="ChEBI" id="CHEBI:30616"/>
    </ligand>
</feature>